<dbReference type="InterPro" id="IPR036236">
    <property type="entry name" value="Znf_C2H2_sf"/>
</dbReference>
<keyword evidence="5" id="KW-0862">Zinc</keyword>
<dbReference type="FunFam" id="3.30.160.60:FF:000328">
    <property type="entry name" value="Zinc finger protein 1079"/>
    <property type="match status" value="1"/>
</dbReference>
<dbReference type="GO" id="GO:0008270">
    <property type="term" value="F:zinc ion binding"/>
    <property type="evidence" value="ECO:0007669"/>
    <property type="project" value="UniProtKB-KW"/>
</dbReference>
<dbReference type="SMART" id="SM00355">
    <property type="entry name" value="ZnF_C2H2"/>
    <property type="match status" value="5"/>
</dbReference>
<feature type="compositionally biased region" description="Polar residues" evidence="9">
    <location>
        <begin position="1"/>
        <end position="21"/>
    </location>
</feature>
<feature type="domain" description="C2H2-type" evidence="10">
    <location>
        <begin position="358"/>
        <end position="385"/>
    </location>
</feature>
<evidence type="ECO:0000256" key="3">
    <source>
        <dbReference type="ARBA" id="ARBA00022737"/>
    </source>
</evidence>
<dbReference type="PANTHER" id="PTHR16515">
    <property type="entry name" value="PR DOMAIN ZINC FINGER PROTEIN"/>
    <property type="match status" value="1"/>
</dbReference>
<evidence type="ECO:0000256" key="7">
    <source>
        <dbReference type="PROSITE-ProRule" id="PRU00042"/>
    </source>
</evidence>
<dbReference type="GO" id="GO:0005634">
    <property type="term" value="C:nucleus"/>
    <property type="evidence" value="ECO:0007669"/>
    <property type="project" value="UniProtKB-SubCell"/>
</dbReference>
<feature type="domain" description="C2H2-type" evidence="10">
    <location>
        <begin position="302"/>
        <end position="329"/>
    </location>
</feature>
<accession>A0AAV0AB03</accession>
<dbReference type="PROSITE" id="PS50157">
    <property type="entry name" value="ZINC_FINGER_C2H2_2"/>
    <property type="match status" value="5"/>
</dbReference>
<feature type="domain" description="C2H2-type" evidence="10">
    <location>
        <begin position="414"/>
        <end position="441"/>
    </location>
</feature>
<evidence type="ECO:0000313" key="12">
    <source>
        <dbReference type="EMBL" id="CAH7403536.1"/>
    </source>
</evidence>
<name>A0AAV0AB03_PHORO</name>
<evidence type="ECO:0000259" key="11">
    <source>
        <dbReference type="PROSITE" id="PS50804"/>
    </source>
</evidence>
<evidence type="ECO:0000259" key="10">
    <source>
        <dbReference type="PROSITE" id="PS50157"/>
    </source>
</evidence>
<evidence type="ECO:0000256" key="6">
    <source>
        <dbReference type="ARBA" id="ARBA00023242"/>
    </source>
</evidence>
<dbReference type="Proteomes" id="UP001152836">
    <property type="component" value="Unassembled WGS sequence"/>
</dbReference>
<keyword evidence="2" id="KW-0479">Metal-binding</keyword>
<dbReference type="GO" id="GO:0010845">
    <property type="term" value="P:positive regulation of reciprocal meiotic recombination"/>
    <property type="evidence" value="ECO:0007669"/>
    <property type="project" value="TreeGrafter"/>
</dbReference>
<dbReference type="InterPro" id="IPR003309">
    <property type="entry name" value="SCAN_dom"/>
</dbReference>
<feature type="region of interest" description="Disordered" evidence="9">
    <location>
        <begin position="1"/>
        <end position="29"/>
    </location>
</feature>
<dbReference type="FunFam" id="3.30.160.60:FF:000848">
    <property type="entry name" value="Zinc finger protein 35"/>
    <property type="match status" value="1"/>
</dbReference>
<evidence type="ECO:0000256" key="8">
    <source>
        <dbReference type="PROSITE-ProRule" id="PRU00187"/>
    </source>
</evidence>
<dbReference type="PROSITE" id="PS00028">
    <property type="entry name" value="ZINC_FINGER_C2H2_1"/>
    <property type="match status" value="5"/>
</dbReference>
<proteinExistence type="predicted"/>
<protein>
    <submittedName>
        <fullName evidence="12">Zscan5b protein</fullName>
    </submittedName>
</protein>
<dbReference type="GO" id="GO:0042800">
    <property type="term" value="F:histone H3K4 methyltransferase activity"/>
    <property type="evidence" value="ECO:0007669"/>
    <property type="project" value="TreeGrafter"/>
</dbReference>
<dbReference type="FunFam" id="1.10.4020.10:FF:000004">
    <property type="entry name" value="Zinc finger and SCAN domain containing 4"/>
    <property type="match status" value="1"/>
</dbReference>
<keyword evidence="13" id="KW-1185">Reference proteome</keyword>
<evidence type="ECO:0000256" key="5">
    <source>
        <dbReference type="ARBA" id="ARBA00022833"/>
    </source>
</evidence>
<feature type="domain" description="SCAN box" evidence="11">
    <location>
        <begin position="34"/>
        <end position="114"/>
    </location>
</feature>
<feature type="region of interest" description="Disordered" evidence="9">
    <location>
        <begin position="138"/>
        <end position="207"/>
    </location>
</feature>
<gene>
    <name evidence="12" type="primary">Zscan5b</name>
    <name evidence="12" type="ORF">PHOROB_LOCUS16693</name>
</gene>
<sequence length="447" mass="50396">MAASLPTDSLPSKQRPSSASQETEKPGCNPEVWHLKFRSFCPSKRSSPIQCLKEISELCHQWLRPDLHSKEEILDQLILEQFMISVPPKLQALVKESGVKSCKELEKMLREDERPRQWSIVNWKGRIYLCRDPRVENREAMEDPSNQSEEPPSRGQASPELQNLPETEKPSTSQKQESLMQTVPESKDPDCRRAEQDSGSESVRGWDKASMLVSQDPQPAQGPDATMPQEDAKLDAVTPFTHILEKRDTALSADLQSLCGPQAPTCRGGASCADSTEDGKLAKAAQPQPVEPVDPLPGQARFECRECKRGFLYRSQFIIHQRSHTGERPFECSLCSKGFLQSSDLRVHQRTHTGEKPYVCRVCSKVFAHESTLLGHNRIHTKEKPYTCEHCGKCFSHKGNLNVHLRIHSDARPYACKECDAAFRQQGTLKRHVKTHSRMAPVMLSPD</sequence>
<feature type="compositionally biased region" description="Basic and acidic residues" evidence="9">
    <location>
        <begin position="185"/>
        <end position="196"/>
    </location>
</feature>
<evidence type="ECO:0000313" key="13">
    <source>
        <dbReference type="Proteomes" id="UP001152836"/>
    </source>
</evidence>
<dbReference type="AlphaFoldDB" id="A0AAV0AB03"/>
<dbReference type="Pfam" id="PF00096">
    <property type="entry name" value="zf-C2H2"/>
    <property type="match status" value="4"/>
</dbReference>
<evidence type="ECO:0000256" key="4">
    <source>
        <dbReference type="ARBA" id="ARBA00022771"/>
    </source>
</evidence>
<dbReference type="Pfam" id="PF02023">
    <property type="entry name" value="SCAN"/>
    <property type="match status" value="1"/>
</dbReference>
<keyword evidence="3" id="KW-0677">Repeat</keyword>
<dbReference type="FunFam" id="3.30.160.60:FF:000086">
    <property type="entry name" value="transcription factor E4F1 isoform X1"/>
    <property type="match status" value="1"/>
</dbReference>
<comment type="caution">
    <text evidence="12">The sequence shown here is derived from an EMBL/GenBank/DDBJ whole genome shotgun (WGS) entry which is preliminary data.</text>
</comment>
<keyword evidence="4 7" id="KW-0863">Zinc-finger</keyword>
<keyword evidence="6 8" id="KW-0539">Nucleus</keyword>
<evidence type="ECO:0000256" key="9">
    <source>
        <dbReference type="SAM" id="MobiDB-lite"/>
    </source>
</evidence>
<dbReference type="FunFam" id="3.30.160.60:FF:002343">
    <property type="entry name" value="Zinc finger protein 33A"/>
    <property type="match status" value="1"/>
</dbReference>
<feature type="domain" description="C2H2-type" evidence="10">
    <location>
        <begin position="386"/>
        <end position="413"/>
    </location>
</feature>
<dbReference type="EMBL" id="CALSGD010001620">
    <property type="protein sequence ID" value="CAH7403536.1"/>
    <property type="molecule type" value="Genomic_DNA"/>
</dbReference>
<dbReference type="SUPFAM" id="SSF57667">
    <property type="entry name" value="beta-beta-alpha zinc fingers"/>
    <property type="match status" value="3"/>
</dbReference>
<dbReference type="SUPFAM" id="SSF47353">
    <property type="entry name" value="Retrovirus capsid dimerization domain-like"/>
    <property type="match status" value="1"/>
</dbReference>
<dbReference type="PROSITE" id="PS50804">
    <property type="entry name" value="SCAN_BOX"/>
    <property type="match status" value="1"/>
</dbReference>
<evidence type="ECO:0000256" key="2">
    <source>
        <dbReference type="ARBA" id="ARBA00022723"/>
    </source>
</evidence>
<reference evidence="12" key="1">
    <citation type="submission" date="2022-06" db="EMBL/GenBank/DDBJ databases">
        <authorList>
            <person name="Andreotti S."/>
            <person name="Wyler E."/>
        </authorList>
    </citation>
    <scope>NUCLEOTIDE SEQUENCE</scope>
</reference>
<dbReference type="GO" id="GO:0010844">
    <property type="term" value="F:recombination hotspot binding"/>
    <property type="evidence" value="ECO:0007669"/>
    <property type="project" value="TreeGrafter"/>
</dbReference>
<evidence type="ECO:0000256" key="1">
    <source>
        <dbReference type="ARBA" id="ARBA00004123"/>
    </source>
</evidence>
<organism evidence="12 13">
    <name type="scientific">Phodopus roborovskii</name>
    <name type="common">Roborovski's desert hamster</name>
    <name type="synonym">Cricetulus roborovskii</name>
    <dbReference type="NCBI Taxonomy" id="109678"/>
    <lineage>
        <taxon>Eukaryota</taxon>
        <taxon>Metazoa</taxon>
        <taxon>Chordata</taxon>
        <taxon>Craniata</taxon>
        <taxon>Vertebrata</taxon>
        <taxon>Euteleostomi</taxon>
        <taxon>Mammalia</taxon>
        <taxon>Eutheria</taxon>
        <taxon>Euarchontoglires</taxon>
        <taxon>Glires</taxon>
        <taxon>Rodentia</taxon>
        <taxon>Myomorpha</taxon>
        <taxon>Muroidea</taxon>
        <taxon>Cricetidae</taxon>
        <taxon>Cricetinae</taxon>
        <taxon>Phodopus</taxon>
    </lineage>
</organism>
<dbReference type="SMART" id="SM00431">
    <property type="entry name" value="SCAN"/>
    <property type="match status" value="1"/>
</dbReference>
<dbReference type="PANTHER" id="PTHR16515:SF10">
    <property type="entry name" value="HISTONE-LYSINE N-METHYLTRANSFERASE PRDM9-RELATED"/>
    <property type="match status" value="1"/>
</dbReference>
<dbReference type="CDD" id="cd07936">
    <property type="entry name" value="SCAN"/>
    <property type="match status" value="1"/>
</dbReference>
<dbReference type="GO" id="GO:0010468">
    <property type="term" value="P:regulation of gene expression"/>
    <property type="evidence" value="ECO:0007669"/>
    <property type="project" value="TreeGrafter"/>
</dbReference>
<feature type="domain" description="C2H2-type" evidence="10">
    <location>
        <begin position="330"/>
        <end position="357"/>
    </location>
</feature>
<dbReference type="Gene3D" id="1.10.4020.10">
    <property type="entry name" value="DNA breaking-rejoining enzymes"/>
    <property type="match status" value="1"/>
</dbReference>
<dbReference type="InterPro" id="IPR013087">
    <property type="entry name" value="Znf_C2H2_type"/>
</dbReference>
<comment type="subcellular location">
    <subcellularLocation>
        <location evidence="1 8">Nucleus</location>
    </subcellularLocation>
</comment>
<feature type="compositionally biased region" description="Polar residues" evidence="9">
    <location>
        <begin position="144"/>
        <end position="184"/>
    </location>
</feature>
<dbReference type="Gene3D" id="3.30.160.60">
    <property type="entry name" value="Classic Zinc Finger"/>
    <property type="match status" value="5"/>
</dbReference>
<dbReference type="GO" id="GO:0046975">
    <property type="term" value="F:histone H3K36 methyltransferase activity"/>
    <property type="evidence" value="ECO:0007669"/>
    <property type="project" value="TreeGrafter"/>
</dbReference>
<dbReference type="InterPro" id="IPR038269">
    <property type="entry name" value="SCAN_sf"/>
</dbReference>
<dbReference type="InterPro" id="IPR050331">
    <property type="entry name" value="Zinc_finger"/>
</dbReference>